<feature type="transmembrane region" description="Helical" evidence="2">
    <location>
        <begin position="143"/>
        <end position="160"/>
    </location>
</feature>
<proteinExistence type="predicted"/>
<dbReference type="InParanoid" id="A0A136J8C0"/>
<evidence type="ECO:0000313" key="4">
    <source>
        <dbReference type="Proteomes" id="UP000070501"/>
    </source>
</evidence>
<reference evidence="4" key="1">
    <citation type="submission" date="2016-02" db="EMBL/GenBank/DDBJ databases">
        <title>Draft genome sequence of Microdochium bolleyi, a fungal endophyte of beachgrass.</title>
        <authorList>
            <consortium name="DOE Joint Genome Institute"/>
            <person name="David A.S."/>
            <person name="May G."/>
            <person name="Haridas S."/>
            <person name="Lim J."/>
            <person name="Wang M."/>
            <person name="Labutti K."/>
            <person name="Lipzen A."/>
            <person name="Barry K."/>
            <person name="Grigoriev I.V."/>
        </authorList>
    </citation>
    <scope>NUCLEOTIDE SEQUENCE [LARGE SCALE GENOMIC DNA]</scope>
    <source>
        <strain evidence="4">J235TASD1</strain>
    </source>
</reference>
<keyword evidence="4" id="KW-1185">Reference proteome</keyword>
<evidence type="ECO:0000256" key="1">
    <source>
        <dbReference type="SAM" id="MobiDB-lite"/>
    </source>
</evidence>
<evidence type="ECO:0000256" key="2">
    <source>
        <dbReference type="SAM" id="Phobius"/>
    </source>
</evidence>
<sequence>MAAYSTDAMGQYASLASDRTLRESAVDNGSTLPTTPPQPIPLVTTRQQLNVALPLAALLTIVLSINVVGGLLHEPKPPFFSGYIGSTPIFGFTTIMSLWFGIPLLVCLSRMVTDMGASFLAGVTGAAVVLPVLYAVGVGRGDVGVVLTWAGPSFWLFLGLDLRYKVGVKLTGWLAGVIDRKHGMGRSAVDPELGDYVRLPVTADDGRDVDDRPPSYDGITTAGGDPSQHGAAGSSARAK</sequence>
<dbReference type="EMBL" id="KQ964248">
    <property type="protein sequence ID" value="KXJ93391.1"/>
    <property type="molecule type" value="Genomic_DNA"/>
</dbReference>
<feature type="transmembrane region" description="Helical" evidence="2">
    <location>
        <begin position="51"/>
        <end position="69"/>
    </location>
</feature>
<feature type="compositionally biased region" description="Basic and acidic residues" evidence="1">
    <location>
        <begin position="204"/>
        <end position="214"/>
    </location>
</feature>
<dbReference type="OrthoDB" id="10599435at2759"/>
<keyword evidence="2" id="KW-0812">Transmembrane</keyword>
<gene>
    <name evidence="3" type="ORF">Micbo1qcDRAFT_174455</name>
</gene>
<feature type="transmembrane region" description="Helical" evidence="2">
    <location>
        <begin position="115"/>
        <end position="137"/>
    </location>
</feature>
<protein>
    <submittedName>
        <fullName evidence="3">Uncharacterized protein</fullName>
    </submittedName>
</protein>
<evidence type="ECO:0000313" key="3">
    <source>
        <dbReference type="EMBL" id="KXJ93391.1"/>
    </source>
</evidence>
<dbReference type="Proteomes" id="UP000070501">
    <property type="component" value="Unassembled WGS sequence"/>
</dbReference>
<organism evidence="3 4">
    <name type="scientific">Microdochium bolleyi</name>
    <dbReference type="NCBI Taxonomy" id="196109"/>
    <lineage>
        <taxon>Eukaryota</taxon>
        <taxon>Fungi</taxon>
        <taxon>Dikarya</taxon>
        <taxon>Ascomycota</taxon>
        <taxon>Pezizomycotina</taxon>
        <taxon>Sordariomycetes</taxon>
        <taxon>Xylariomycetidae</taxon>
        <taxon>Xylariales</taxon>
        <taxon>Microdochiaceae</taxon>
        <taxon>Microdochium</taxon>
    </lineage>
</organism>
<feature type="region of interest" description="Disordered" evidence="1">
    <location>
        <begin position="202"/>
        <end position="239"/>
    </location>
</feature>
<keyword evidence="2" id="KW-1133">Transmembrane helix</keyword>
<accession>A0A136J8C0</accession>
<feature type="transmembrane region" description="Helical" evidence="2">
    <location>
        <begin position="89"/>
        <end position="108"/>
    </location>
</feature>
<keyword evidence="2" id="KW-0472">Membrane</keyword>
<dbReference type="AlphaFoldDB" id="A0A136J8C0"/>
<name>A0A136J8C0_9PEZI</name>